<feature type="signal peptide" evidence="1">
    <location>
        <begin position="1"/>
        <end position="18"/>
    </location>
</feature>
<dbReference type="EMBL" id="CP064781">
    <property type="protein sequence ID" value="QRJ65038.1"/>
    <property type="molecule type" value="Genomic_DNA"/>
</dbReference>
<protein>
    <recommendedName>
        <fullName evidence="4">Lipoprotein SmpA/OmlA domain-containing protein</fullName>
    </recommendedName>
</protein>
<accession>A0A974SRK5</accession>
<keyword evidence="3" id="KW-1185">Reference proteome</keyword>
<evidence type="ECO:0008006" key="4">
    <source>
        <dbReference type="Google" id="ProtNLM"/>
    </source>
</evidence>
<dbReference type="PROSITE" id="PS51257">
    <property type="entry name" value="PROKAR_LIPOPROTEIN"/>
    <property type="match status" value="1"/>
</dbReference>
<organism evidence="2 3">
    <name type="scientific">Azospira restricta</name>
    <dbReference type="NCBI Taxonomy" id="404405"/>
    <lineage>
        <taxon>Bacteria</taxon>
        <taxon>Pseudomonadati</taxon>
        <taxon>Pseudomonadota</taxon>
        <taxon>Betaproteobacteria</taxon>
        <taxon>Rhodocyclales</taxon>
        <taxon>Rhodocyclaceae</taxon>
        <taxon>Azospira</taxon>
    </lineage>
</organism>
<dbReference type="KEGG" id="ares:IWH25_06775"/>
<name>A0A974SRK5_9RHOO</name>
<evidence type="ECO:0000313" key="2">
    <source>
        <dbReference type="EMBL" id="QRJ65038.1"/>
    </source>
</evidence>
<dbReference type="Proteomes" id="UP000663444">
    <property type="component" value="Chromosome"/>
</dbReference>
<evidence type="ECO:0000313" key="3">
    <source>
        <dbReference type="Proteomes" id="UP000663444"/>
    </source>
</evidence>
<reference evidence="2" key="1">
    <citation type="submission" date="2020-11" db="EMBL/GenBank/DDBJ databases">
        <title>Azospira restricta DSM 18626 genome sequence.</title>
        <authorList>
            <person name="Moe W.M."/>
        </authorList>
    </citation>
    <scope>NUCLEOTIDE SEQUENCE</scope>
    <source>
        <strain evidence="2">DSM 18626</strain>
    </source>
</reference>
<evidence type="ECO:0000256" key="1">
    <source>
        <dbReference type="SAM" id="SignalP"/>
    </source>
</evidence>
<dbReference type="AlphaFoldDB" id="A0A974SRK5"/>
<keyword evidence="1" id="KW-0732">Signal</keyword>
<feature type="chain" id="PRO_5037432294" description="Lipoprotein SmpA/OmlA domain-containing protein" evidence="1">
    <location>
        <begin position="19"/>
        <end position="169"/>
    </location>
</feature>
<dbReference type="RefSeq" id="WP_203388563.1">
    <property type="nucleotide sequence ID" value="NZ_CP064781.1"/>
</dbReference>
<sequence length="169" mass="18815">MLSRLFVLVLSLAVAACAAYSGHGLAPGVASEAEVRATMGAPAMQWELPDGGRQLAYPRGPAGFHTFMVFIGADRRLQRTVNVLDTPYFARVQPGMSQAEVLQLLGPPQPQWSEYFAARDELVWEWRYCDSWGEAARFDVLFDGTKKTVRSTQSWTESQKSDRRIGCAR</sequence>
<proteinExistence type="predicted"/>
<gene>
    <name evidence="2" type="ORF">IWH25_06775</name>
</gene>